<evidence type="ECO:0000256" key="6">
    <source>
        <dbReference type="ARBA" id="ARBA00023134"/>
    </source>
</evidence>
<dbReference type="Pfam" id="PF03953">
    <property type="entry name" value="Tubulin_C"/>
    <property type="match status" value="1"/>
</dbReference>
<keyword evidence="7" id="KW-0206">Cytoskeleton</keyword>
<sequence>MRASLLRIRDRDTLKFIPWAANGILAFVTKRSPRIQWPNRVSGLLLANHTGISATFESMLNSFDKLRKKKAFLEQFGSDVLGRDYDELDTSRERIQQLIEEYVAATKPDFEDWQPSVAKINGLIAEIEKLKVDTFHYEQECVNLSAYEKKAEELAREIRDLQGALADYNMVRGLRFTSQISCNE</sequence>
<keyword evidence="11" id="KW-1185">Reference proteome</keyword>
<dbReference type="GO" id="GO:0005525">
    <property type="term" value="F:GTP binding"/>
    <property type="evidence" value="ECO:0007669"/>
    <property type="project" value="UniProtKB-KW"/>
</dbReference>
<dbReference type="PRINTS" id="PR01164">
    <property type="entry name" value="GAMMATUBULIN"/>
</dbReference>
<keyword evidence="5" id="KW-0547">Nucleotide-binding</keyword>
<dbReference type="GO" id="GO:0007020">
    <property type="term" value="P:microtubule nucleation"/>
    <property type="evidence" value="ECO:0007669"/>
    <property type="project" value="InterPro"/>
</dbReference>
<dbReference type="InterPro" id="IPR002454">
    <property type="entry name" value="Gamma_tubulin"/>
</dbReference>
<dbReference type="InterPro" id="IPR029602">
    <property type="entry name" value="IFT74"/>
</dbReference>
<evidence type="ECO:0000313" key="10">
    <source>
        <dbReference type="EMBL" id="VDP27988.1"/>
    </source>
</evidence>
<keyword evidence="4" id="KW-0493">Microtubule</keyword>
<dbReference type="GO" id="GO:0000930">
    <property type="term" value="C:gamma-tubulin complex"/>
    <property type="evidence" value="ECO:0007669"/>
    <property type="project" value="InterPro"/>
</dbReference>
<accession>A0A3P8D2K6</accession>
<evidence type="ECO:0000256" key="2">
    <source>
        <dbReference type="ARBA" id="ARBA00009636"/>
    </source>
</evidence>
<feature type="domain" description="Tubulin/FtsZ 2-layer sandwich" evidence="9">
    <location>
        <begin position="3"/>
        <end position="59"/>
    </location>
</feature>
<dbReference type="InterPro" id="IPR023123">
    <property type="entry name" value="Tubulin_C"/>
</dbReference>
<dbReference type="GO" id="GO:0005929">
    <property type="term" value="C:cilium"/>
    <property type="evidence" value="ECO:0007669"/>
    <property type="project" value="TreeGrafter"/>
</dbReference>
<dbReference type="Gene3D" id="3.30.1330.20">
    <property type="entry name" value="Tubulin/FtsZ, C-terminal domain"/>
    <property type="match status" value="1"/>
</dbReference>
<dbReference type="InterPro" id="IPR008280">
    <property type="entry name" value="Tub_FtsZ_C"/>
</dbReference>
<dbReference type="Proteomes" id="UP000270296">
    <property type="component" value="Unassembled WGS sequence"/>
</dbReference>
<dbReference type="AlphaFoldDB" id="A0A3P8D2K6"/>
<dbReference type="SUPFAM" id="SSF55307">
    <property type="entry name" value="Tubulin C-terminal domain-like"/>
    <property type="match status" value="1"/>
</dbReference>
<dbReference type="GO" id="GO:0031122">
    <property type="term" value="P:cytoplasmic microtubule organization"/>
    <property type="evidence" value="ECO:0007669"/>
    <property type="project" value="InterPro"/>
</dbReference>
<evidence type="ECO:0000256" key="5">
    <source>
        <dbReference type="ARBA" id="ARBA00022741"/>
    </source>
</evidence>
<evidence type="ECO:0000259" key="9">
    <source>
        <dbReference type="Pfam" id="PF03953"/>
    </source>
</evidence>
<evidence type="ECO:0000256" key="4">
    <source>
        <dbReference type="ARBA" id="ARBA00022701"/>
    </source>
</evidence>
<evidence type="ECO:0000256" key="8">
    <source>
        <dbReference type="SAM" id="Coils"/>
    </source>
</evidence>
<dbReference type="GO" id="GO:0005874">
    <property type="term" value="C:microtubule"/>
    <property type="evidence" value="ECO:0007669"/>
    <property type="project" value="UniProtKB-KW"/>
</dbReference>
<protein>
    <recommendedName>
        <fullName evidence="9">Tubulin/FtsZ 2-layer sandwich domain-containing protein</fullName>
    </recommendedName>
</protein>
<dbReference type="GO" id="GO:0035735">
    <property type="term" value="P:intraciliary transport involved in cilium assembly"/>
    <property type="evidence" value="ECO:0007669"/>
    <property type="project" value="TreeGrafter"/>
</dbReference>
<dbReference type="GO" id="GO:0048487">
    <property type="term" value="F:beta-tubulin binding"/>
    <property type="evidence" value="ECO:0007669"/>
    <property type="project" value="InterPro"/>
</dbReference>
<evidence type="ECO:0000256" key="3">
    <source>
        <dbReference type="ARBA" id="ARBA00022490"/>
    </source>
</evidence>
<dbReference type="GO" id="GO:0030992">
    <property type="term" value="C:intraciliary transport particle B"/>
    <property type="evidence" value="ECO:0007669"/>
    <property type="project" value="InterPro"/>
</dbReference>
<gene>
    <name evidence="10" type="ORF">SBAD_LOCUS9993</name>
</gene>
<dbReference type="InterPro" id="IPR018316">
    <property type="entry name" value="Tubulin/FtsZ_2-layer-sand-dom"/>
</dbReference>
<proteinExistence type="inferred from homology"/>
<keyword evidence="6" id="KW-0342">GTP-binding</keyword>
<keyword evidence="8" id="KW-0175">Coiled coil</keyword>
<comment type="subcellular location">
    <subcellularLocation>
        <location evidence="1">Cytoplasm</location>
        <location evidence="1">Cytoskeleton</location>
        <location evidence="1">Microtubule organizing center</location>
    </subcellularLocation>
</comment>
<evidence type="ECO:0000313" key="11">
    <source>
        <dbReference type="Proteomes" id="UP000270296"/>
    </source>
</evidence>
<dbReference type="FunFam" id="1.10.287.600:FF:000004">
    <property type="entry name" value="Tubulin gamma chain"/>
    <property type="match status" value="1"/>
</dbReference>
<name>A0A3P8D2K6_9BILA</name>
<dbReference type="OrthoDB" id="10249382at2759"/>
<organism evidence="10 11">
    <name type="scientific">Soboliphyme baturini</name>
    <dbReference type="NCBI Taxonomy" id="241478"/>
    <lineage>
        <taxon>Eukaryota</taxon>
        <taxon>Metazoa</taxon>
        <taxon>Ecdysozoa</taxon>
        <taxon>Nematoda</taxon>
        <taxon>Enoplea</taxon>
        <taxon>Dorylaimia</taxon>
        <taxon>Dioctophymatida</taxon>
        <taxon>Dioctophymatoidea</taxon>
        <taxon>Soboliphymatidae</taxon>
        <taxon>Soboliphyme</taxon>
    </lineage>
</organism>
<comment type="similarity">
    <text evidence="2">Belongs to the tubulin family.</text>
</comment>
<dbReference type="EMBL" id="UZAM01013458">
    <property type="protein sequence ID" value="VDP27988.1"/>
    <property type="molecule type" value="Genomic_DNA"/>
</dbReference>
<dbReference type="GO" id="GO:0000280">
    <property type="term" value="P:nuclear division"/>
    <property type="evidence" value="ECO:0007669"/>
    <property type="project" value="UniProtKB-ARBA"/>
</dbReference>
<dbReference type="GO" id="GO:0098813">
    <property type="term" value="P:nuclear chromosome segregation"/>
    <property type="evidence" value="ECO:0007669"/>
    <property type="project" value="UniProtKB-ARBA"/>
</dbReference>
<evidence type="ECO:0000256" key="1">
    <source>
        <dbReference type="ARBA" id="ARBA00004267"/>
    </source>
</evidence>
<dbReference type="PANTHER" id="PTHR31432">
    <property type="entry name" value="INTRAFLAGELLAR TRANSPORT PROTEIN 74 HOMOLOG"/>
    <property type="match status" value="1"/>
</dbReference>
<dbReference type="InterPro" id="IPR037103">
    <property type="entry name" value="Tubulin/FtsZ-like_C"/>
</dbReference>
<dbReference type="PANTHER" id="PTHR31432:SF0">
    <property type="entry name" value="INTRAFLAGELLAR TRANSPORT PROTEIN 74 HOMOLOG"/>
    <property type="match status" value="1"/>
</dbReference>
<keyword evidence="3" id="KW-0963">Cytoplasm</keyword>
<reference evidence="10 11" key="1">
    <citation type="submission" date="2018-11" db="EMBL/GenBank/DDBJ databases">
        <authorList>
            <consortium name="Pathogen Informatics"/>
        </authorList>
    </citation>
    <scope>NUCLEOTIDE SEQUENCE [LARGE SCALE GENOMIC DNA]</scope>
</reference>
<feature type="coiled-coil region" evidence="8">
    <location>
        <begin position="137"/>
        <end position="171"/>
    </location>
</feature>
<evidence type="ECO:0000256" key="7">
    <source>
        <dbReference type="ARBA" id="ARBA00023212"/>
    </source>
</evidence>
<dbReference type="Gene3D" id="1.10.287.600">
    <property type="entry name" value="Helix hairpin bin"/>
    <property type="match status" value="1"/>
</dbReference>
<dbReference type="GO" id="GO:0005813">
    <property type="term" value="C:centrosome"/>
    <property type="evidence" value="ECO:0007669"/>
    <property type="project" value="UniProtKB-ARBA"/>
</dbReference>